<dbReference type="Proteomes" id="UP001157946">
    <property type="component" value="Unassembled WGS sequence"/>
</dbReference>
<comment type="caution">
    <text evidence="1">The sequence shown here is derived from an EMBL/GenBank/DDBJ whole genome shotgun (WGS) entry which is preliminary data.</text>
</comment>
<dbReference type="RefSeq" id="WP_284724438.1">
    <property type="nucleotide sequence ID" value="NZ_FXTU01000005.1"/>
</dbReference>
<evidence type="ECO:0000313" key="2">
    <source>
        <dbReference type="Proteomes" id="UP001157946"/>
    </source>
</evidence>
<accession>A0AA45WQC8</accession>
<evidence type="ECO:0000313" key="1">
    <source>
        <dbReference type="EMBL" id="SMP25094.1"/>
    </source>
</evidence>
<sequence>MGKEMVASKFLFSIEDKLTDPTTPKWLKLCGITSFKFGGEDETAETNSFCKQGFKGQMVVQRGWKLEFEANYLEDIATGERDAGQALIDKLAKELDQAAQTRLKMITPSKKHGFYILGAPSISDMGGGTNDIASWNFSWVIDGKIEEFTPTATDLTEFND</sequence>
<organism evidence="1 2">
    <name type="scientific">Laceyella tengchongensis</name>
    <dbReference type="NCBI Taxonomy" id="574699"/>
    <lineage>
        <taxon>Bacteria</taxon>
        <taxon>Bacillati</taxon>
        <taxon>Bacillota</taxon>
        <taxon>Bacilli</taxon>
        <taxon>Bacillales</taxon>
        <taxon>Thermoactinomycetaceae</taxon>
        <taxon>Laceyella</taxon>
    </lineage>
</organism>
<gene>
    <name evidence="1" type="ORF">SAMN06265361_10516</name>
</gene>
<dbReference type="NCBIfam" id="NF047353">
    <property type="entry name" value="tube_lmo2291"/>
    <property type="match status" value="1"/>
</dbReference>
<proteinExistence type="predicted"/>
<dbReference type="EMBL" id="FXTU01000005">
    <property type="protein sequence ID" value="SMP25094.1"/>
    <property type="molecule type" value="Genomic_DNA"/>
</dbReference>
<protein>
    <submittedName>
        <fullName evidence="1">Uncharacterized protein</fullName>
    </submittedName>
</protein>
<reference evidence="1" key="1">
    <citation type="submission" date="2017-05" db="EMBL/GenBank/DDBJ databases">
        <authorList>
            <person name="Varghese N."/>
            <person name="Submissions S."/>
        </authorList>
    </citation>
    <scope>NUCLEOTIDE SEQUENCE</scope>
    <source>
        <strain evidence="1">DSM 45262</strain>
    </source>
</reference>
<dbReference type="AlphaFoldDB" id="A0AA45WQC8"/>
<name>A0AA45WQC8_9BACL</name>
<keyword evidence="2" id="KW-1185">Reference proteome</keyword>